<dbReference type="HOGENOM" id="CLU_1686759_0_0_1"/>
<proteinExistence type="predicted"/>
<name>S3E7U4_GLAL2</name>
<reference evidence="3 4" key="1">
    <citation type="journal article" date="2013" name="BMC Genomics">
        <title>Genomics-driven discovery of the pneumocandin biosynthetic gene cluster in the fungus Glarea lozoyensis.</title>
        <authorList>
            <person name="Chen L."/>
            <person name="Yue Q."/>
            <person name="Zhang X."/>
            <person name="Xiang M."/>
            <person name="Wang C."/>
            <person name="Li S."/>
            <person name="Che Y."/>
            <person name="Ortiz-Lopez F.J."/>
            <person name="Bills G.F."/>
            <person name="Liu X."/>
            <person name="An Z."/>
        </authorList>
    </citation>
    <scope>NUCLEOTIDE SEQUENCE [LARGE SCALE GENOMIC DNA]</scope>
    <source>
        <strain evidence="4">ATCC 20868 / MF5171</strain>
    </source>
</reference>
<feature type="compositionally biased region" description="Basic and acidic residues" evidence="1">
    <location>
        <begin position="79"/>
        <end position="96"/>
    </location>
</feature>
<protein>
    <submittedName>
        <fullName evidence="3">Uncharacterized protein</fullName>
    </submittedName>
</protein>
<gene>
    <name evidence="3" type="ORF">GLAREA_10102</name>
</gene>
<dbReference type="AlphaFoldDB" id="S3E7U4"/>
<dbReference type="Proteomes" id="UP000016922">
    <property type="component" value="Unassembled WGS sequence"/>
</dbReference>
<accession>S3E7U4</accession>
<dbReference type="RefSeq" id="XP_008078343.1">
    <property type="nucleotide sequence ID" value="XM_008080152.1"/>
</dbReference>
<evidence type="ECO:0000313" key="4">
    <source>
        <dbReference type="Proteomes" id="UP000016922"/>
    </source>
</evidence>
<feature type="transmembrane region" description="Helical" evidence="2">
    <location>
        <begin position="105"/>
        <end position="125"/>
    </location>
</feature>
<feature type="compositionally biased region" description="Polar residues" evidence="1">
    <location>
        <begin position="48"/>
        <end position="66"/>
    </location>
</feature>
<keyword evidence="2" id="KW-1133">Transmembrane helix</keyword>
<feature type="region of interest" description="Disordered" evidence="1">
    <location>
        <begin position="43"/>
        <end position="96"/>
    </location>
</feature>
<dbReference type="GeneID" id="19469149"/>
<evidence type="ECO:0000313" key="3">
    <source>
        <dbReference type="EMBL" id="EPE34408.1"/>
    </source>
</evidence>
<evidence type="ECO:0000256" key="2">
    <source>
        <dbReference type="SAM" id="Phobius"/>
    </source>
</evidence>
<dbReference type="KEGG" id="glz:GLAREA_10102"/>
<keyword evidence="2" id="KW-0472">Membrane</keyword>
<sequence length="156" mass="17527">MLQKLFSRSIRTVSATTPTLNSNSNDLRRQALANFQCIRNVYAPPAPTTKNTHPYSSPPIASQERSTPAPPSPLGNTIQREKPEWQGPSKCKDAENGEKCRVPKFPAWVPTMFIFVMGLYVGWLNRQLAVSQVMMEVSKIRVGELQSEVEILRGVW</sequence>
<keyword evidence="4" id="KW-1185">Reference proteome</keyword>
<dbReference type="EMBL" id="KE145356">
    <property type="protein sequence ID" value="EPE34408.1"/>
    <property type="molecule type" value="Genomic_DNA"/>
</dbReference>
<evidence type="ECO:0000256" key="1">
    <source>
        <dbReference type="SAM" id="MobiDB-lite"/>
    </source>
</evidence>
<keyword evidence="2" id="KW-0812">Transmembrane</keyword>
<organism evidence="3 4">
    <name type="scientific">Glarea lozoyensis (strain ATCC 20868 / MF5171)</name>
    <dbReference type="NCBI Taxonomy" id="1116229"/>
    <lineage>
        <taxon>Eukaryota</taxon>
        <taxon>Fungi</taxon>
        <taxon>Dikarya</taxon>
        <taxon>Ascomycota</taxon>
        <taxon>Pezizomycotina</taxon>
        <taxon>Leotiomycetes</taxon>
        <taxon>Helotiales</taxon>
        <taxon>Helotiaceae</taxon>
        <taxon>Glarea</taxon>
    </lineage>
</organism>